<dbReference type="InterPro" id="IPR045090">
    <property type="entry name" value="Pept_M3A_M3B"/>
</dbReference>
<evidence type="ECO:0000256" key="5">
    <source>
        <dbReference type="ARBA" id="ARBA00022670"/>
    </source>
</evidence>
<sequence>MSHLVCRLRSWAAGQSSMLARFPRFAAAGSASPGRISRCLTRRLHTAQAHQQVQTNAHSPRLSSDLIELFDTQLSTTSSLKAYPTRPVGLLYHPLLTERNGFLVAAERTLIRAKQLVDRIVSAEDATARRQVVKMMDQLSDELCSIMDIAEFVRMAHPDEAYRSTAHQAYSQLFEFMNTLNTHPELYYKLREVLEDPAISRDFTPVEKQVAVQFLTDFEKSGIHLPESQRHSFVSLSNKVLHLGHQFLTDASSRSPTAATANMSARFVTVKSQSDLQGLPTSVVNSLDRATPSSPLRIPVPSTMGNMLVSLADSETVRRDAYTAQNHVGEERVQVLEDMLSARLSLARLTGQPSYGHMFLADKMAQTPDNVQTFLKNLTRSLQPQVTAELEILLRVKQQHSAKRPSATEQLQAWDKDYCMRKARSSAWGASAADSRYSLHGYFTVGNVMDGLSQLFQRLYGVTFRPGTIAAGEVWHPDVRKLEVVDEAAGGLVLGTIYCDLLARPAKAFNGAAHFTVRCARRIDDDVVITDTPTAHAPEQVRTDAQTGQQFQRPMVVLVCNFEPSSTRSATASLDAVVLSLHDLETLFHEMGHAMHSMFAQTHFHNVAGTRCAIDFVELPSILMERFAHDHRVLQLFARHYETGEMLPREVLEHHLARRQQFIGMETASQILMSILDQCYHSQFLDTSPAAQAFVASYFTNGQASTPSTPQSHFTNHMLQMLQNAGPPLSVTPYVPGVNWQVTIGHLFGYGAGYYAYLFDRVLAGRIWTKTFAADPLSREAGETYRTELLQWGGGRDPWACIGHVLADPILLQGDHREAMAQVGRWGLQGF</sequence>
<keyword evidence="10 12" id="KW-0482">Metalloprotease</keyword>
<keyword evidence="9" id="KW-0809">Transit peptide</keyword>
<dbReference type="EC" id="3.4.24.59" evidence="4"/>
<feature type="domain" description="Peptidase M3A/M3B catalytic" evidence="13">
    <location>
        <begin position="313"/>
        <end position="809"/>
    </location>
</feature>
<keyword evidence="5 12" id="KW-0645">Protease</keyword>
<dbReference type="InterPro" id="IPR024079">
    <property type="entry name" value="MetalloPept_cat_dom_sf"/>
</dbReference>
<keyword evidence="8 12" id="KW-0862">Zinc</keyword>
<dbReference type="OrthoDB" id="17530at2759"/>
<evidence type="ECO:0000256" key="4">
    <source>
        <dbReference type="ARBA" id="ARBA00012441"/>
    </source>
</evidence>
<dbReference type="Proteomes" id="UP001151582">
    <property type="component" value="Unassembled WGS sequence"/>
</dbReference>
<dbReference type="CDD" id="cd06457">
    <property type="entry name" value="M3A_MIP"/>
    <property type="match status" value="1"/>
</dbReference>
<keyword evidence="11" id="KW-0496">Mitochondrion</keyword>
<dbReference type="InterPro" id="IPR024077">
    <property type="entry name" value="Neurolysin/TOP_dom2"/>
</dbReference>
<dbReference type="AlphaFoldDB" id="A0A9W8B5U3"/>
<evidence type="ECO:0000313" key="15">
    <source>
        <dbReference type="Proteomes" id="UP001151582"/>
    </source>
</evidence>
<proteinExistence type="inferred from homology"/>
<evidence type="ECO:0000256" key="3">
    <source>
        <dbReference type="ARBA" id="ARBA00006040"/>
    </source>
</evidence>
<dbReference type="InterPro" id="IPR001567">
    <property type="entry name" value="Pept_M3A_M3B_dom"/>
</dbReference>
<evidence type="ECO:0000256" key="6">
    <source>
        <dbReference type="ARBA" id="ARBA00022723"/>
    </source>
</evidence>
<evidence type="ECO:0000256" key="10">
    <source>
        <dbReference type="ARBA" id="ARBA00023049"/>
    </source>
</evidence>
<accession>A0A9W8B5U3</accession>
<evidence type="ECO:0000256" key="9">
    <source>
        <dbReference type="ARBA" id="ARBA00022946"/>
    </source>
</evidence>
<evidence type="ECO:0000256" key="11">
    <source>
        <dbReference type="ARBA" id="ARBA00023128"/>
    </source>
</evidence>
<comment type="subcellular location">
    <subcellularLocation>
        <location evidence="2">Mitochondrion matrix</location>
    </subcellularLocation>
</comment>
<dbReference type="PANTHER" id="PTHR11804">
    <property type="entry name" value="PROTEASE M3 THIMET OLIGOPEPTIDASE-RELATED"/>
    <property type="match status" value="1"/>
</dbReference>
<evidence type="ECO:0000313" key="14">
    <source>
        <dbReference type="EMBL" id="KAJ1977459.1"/>
    </source>
</evidence>
<evidence type="ECO:0000256" key="7">
    <source>
        <dbReference type="ARBA" id="ARBA00022801"/>
    </source>
</evidence>
<dbReference type="GO" id="GO:0004222">
    <property type="term" value="F:metalloendopeptidase activity"/>
    <property type="evidence" value="ECO:0007669"/>
    <property type="project" value="UniProtKB-EC"/>
</dbReference>
<evidence type="ECO:0000259" key="13">
    <source>
        <dbReference type="Pfam" id="PF01432"/>
    </source>
</evidence>
<comment type="similarity">
    <text evidence="3 12">Belongs to the peptidase M3 family.</text>
</comment>
<gene>
    <name evidence="14" type="primary">OCT1</name>
    <name evidence="14" type="ORF">H4R34_003570</name>
</gene>
<comment type="catalytic activity">
    <reaction evidence="1">
        <text>Release of an N-terminal octapeptide as second stage of processing of some proteins imported into the mitochondrion.</text>
        <dbReference type="EC" id="3.4.24.59"/>
    </reaction>
</comment>
<evidence type="ECO:0000256" key="8">
    <source>
        <dbReference type="ARBA" id="ARBA00022833"/>
    </source>
</evidence>
<protein>
    <recommendedName>
        <fullName evidence="4">mitochondrial intermediate peptidase</fullName>
        <ecNumber evidence="4">3.4.24.59</ecNumber>
    </recommendedName>
</protein>
<name>A0A9W8B5U3_9FUNG</name>
<dbReference type="Pfam" id="PF01432">
    <property type="entry name" value="Peptidase_M3"/>
    <property type="match status" value="1"/>
</dbReference>
<dbReference type="Gene3D" id="3.40.390.10">
    <property type="entry name" value="Collagenase (Catalytic Domain)"/>
    <property type="match status" value="1"/>
</dbReference>
<keyword evidence="6 12" id="KW-0479">Metal-binding</keyword>
<dbReference type="PANTHER" id="PTHR11804:SF79">
    <property type="entry name" value="MITOCHONDRIAL INTERMEDIATE PEPTIDASE"/>
    <property type="match status" value="1"/>
</dbReference>
<reference evidence="14" key="1">
    <citation type="submission" date="2022-07" db="EMBL/GenBank/DDBJ databases">
        <title>Phylogenomic reconstructions and comparative analyses of Kickxellomycotina fungi.</title>
        <authorList>
            <person name="Reynolds N.K."/>
            <person name="Stajich J.E."/>
            <person name="Barry K."/>
            <person name="Grigoriev I.V."/>
            <person name="Crous P."/>
            <person name="Smith M.E."/>
        </authorList>
    </citation>
    <scope>NUCLEOTIDE SEQUENCE</scope>
    <source>
        <strain evidence="14">RSA 567</strain>
    </source>
</reference>
<dbReference type="InterPro" id="IPR033851">
    <property type="entry name" value="M3A_MIP"/>
</dbReference>
<dbReference type="GO" id="GO:0046872">
    <property type="term" value="F:metal ion binding"/>
    <property type="evidence" value="ECO:0007669"/>
    <property type="project" value="UniProtKB-UniRule"/>
</dbReference>
<comment type="caution">
    <text evidence="14">The sequence shown here is derived from an EMBL/GenBank/DDBJ whole genome shotgun (WGS) entry which is preliminary data.</text>
</comment>
<dbReference type="Gene3D" id="1.10.1370.10">
    <property type="entry name" value="Neurolysin, domain 3"/>
    <property type="match status" value="2"/>
</dbReference>
<dbReference type="GO" id="GO:0006627">
    <property type="term" value="P:protein processing involved in protein targeting to mitochondrion"/>
    <property type="evidence" value="ECO:0007669"/>
    <property type="project" value="TreeGrafter"/>
</dbReference>
<evidence type="ECO:0000256" key="1">
    <source>
        <dbReference type="ARBA" id="ARBA00000436"/>
    </source>
</evidence>
<organism evidence="14 15">
    <name type="scientific">Dimargaris verticillata</name>
    <dbReference type="NCBI Taxonomy" id="2761393"/>
    <lineage>
        <taxon>Eukaryota</taxon>
        <taxon>Fungi</taxon>
        <taxon>Fungi incertae sedis</taxon>
        <taxon>Zoopagomycota</taxon>
        <taxon>Kickxellomycotina</taxon>
        <taxon>Dimargaritomycetes</taxon>
        <taxon>Dimargaritales</taxon>
        <taxon>Dimargaritaceae</taxon>
        <taxon>Dimargaris</taxon>
    </lineage>
</organism>
<dbReference type="GO" id="GO:0006518">
    <property type="term" value="P:peptide metabolic process"/>
    <property type="evidence" value="ECO:0007669"/>
    <property type="project" value="TreeGrafter"/>
</dbReference>
<dbReference type="EMBL" id="JANBQB010000346">
    <property type="protein sequence ID" value="KAJ1977459.1"/>
    <property type="molecule type" value="Genomic_DNA"/>
</dbReference>
<keyword evidence="15" id="KW-1185">Reference proteome</keyword>
<evidence type="ECO:0000256" key="12">
    <source>
        <dbReference type="RuleBase" id="RU003435"/>
    </source>
</evidence>
<evidence type="ECO:0000256" key="2">
    <source>
        <dbReference type="ARBA" id="ARBA00004305"/>
    </source>
</evidence>
<comment type="cofactor">
    <cofactor evidence="12">
        <name>Zn(2+)</name>
        <dbReference type="ChEBI" id="CHEBI:29105"/>
    </cofactor>
    <text evidence="12">Binds 1 zinc ion.</text>
</comment>
<dbReference type="GO" id="GO:0005759">
    <property type="term" value="C:mitochondrial matrix"/>
    <property type="evidence" value="ECO:0007669"/>
    <property type="project" value="UniProtKB-SubCell"/>
</dbReference>
<dbReference type="SUPFAM" id="SSF55486">
    <property type="entry name" value="Metalloproteases ('zincins'), catalytic domain"/>
    <property type="match status" value="1"/>
</dbReference>
<keyword evidence="7 12" id="KW-0378">Hydrolase</keyword>